<dbReference type="GO" id="GO:1900227">
    <property type="term" value="P:positive regulation of NLRP3 inflammasome complex assembly"/>
    <property type="evidence" value="ECO:0007669"/>
    <property type="project" value="Ensembl"/>
</dbReference>
<dbReference type="FunFam" id="3.90.190.10:FF:000045">
    <property type="entry name" value="Tyrosine-protein phosphatase non-receptor type 12"/>
    <property type="match status" value="1"/>
</dbReference>
<keyword evidence="12" id="KW-1185">Reference proteome</keyword>
<gene>
    <name evidence="11" type="primary">PTPN22</name>
</gene>
<organism evidence="11 12">
    <name type="scientific">Podarcis muralis</name>
    <name type="common">Wall lizard</name>
    <name type="synonym">Lacerta muralis</name>
    <dbReference type="NCBI Taxonomy" id="64176"/>
    <lineage>
        <taxon>Eukaryota</taxon>
        <taxon>Metazoa</taxon>
        <taxon>Chordata</taxon>
        <taxon>Craniata</taxon>
        <taxon>Vertebrata</taxon>
        <taxon>Euteleostomi</taxon>
        <taxon>Lepidosauria</taxon>
        <taxon>Squamata</taxon>
        <taxon>Bifurcata</taxon>
        <taxon>Unidentata</taxon>
        <taxon>Episquamata</taxon>
        <taxon>Laterata</taxon>
        <taxon>Lacertibaenia</taxon>
        <taxon>Lacertidae</taxon>
        <taxon>Podarcis</taxon>
    </lineage>
</organism>
<feature type="region of interest" description="Disordered" evidence="8">
    <location>
        <begin position="553"/>
        <end position="635"/>
    </location>
</feature>
<dbReference type="PRINTS" id="PR00700">
    <property type="entry name" value="PRTYPHPHTASE"/>
</dbReference>
<evidence type="ECO:0000256" key="5">
    <source>
        <dbReference type="ARBA" id="ARBA00022801"/>
    </source>
</evidence>
<dbReference type="SMART" id="SM00194">
    <property type="entry name" value="PTPc"/>
    <property type="match status" value="1"/>
</dbReference>
<dbReference type="GO" id="GO:0050868">
    <property type="term" value="P:negative regulation of T cell activation"/>
    <property type="evidence" value="ECO:0007669"/>
    <property type="project" value="Ensembl"/>
</dbReference>
<evidence type="ECO:0000256" key="1">
    <source>
        <dbReference type="ARBA" id="ARBA00004496"/>
    </source>
</evidence>
<accession>A0A670HZ04</accession>
<dbReference type="GO" id="GO:0032728">
    <property type="term" value="P:positive regulation of interferon-beta production"/>
    <property type="evidence" value="ECO:0007669"/>
    <property type="project" value="Ensembl"/>
</dbReference>
<dbReference type="PROSITE" id="PS50055">
    <property type="entry name" value="TYR_PHOSPHATASE_PTP"/>
    <property type="match status" value="1"/>
</dbReference>
<dbReference type="GO" id="GO:0002685">
    <property type="term" value="P:regulation of leukocyte migration"/>
    <property type="evidence" value="ECO:0007669"/>
    <property type="project" value="Ensembl"/>
</dbReference>
<evidence type="ECO:0000256" key="8">
    <source>
        <dbReference type="SAM" id="MobiDB-lite"/>
    </source>
</evidence>
<dbReference type="GO" id="GO:0032717">
    <property type="term" value="P:negative regulation of interleukin-8 production"/>
    <property type="evidence" value="ECO:0007669"/>
    <property type="project" value="Ensembl"/>
</dbReference>
<dbReference type="InterPro" id="IPR000387">
    <property type="entry name" value="Tyr_Pase_dom"/>
</dbReference>
<evidence type="ECO:0000256" key="7">
    <source>
        <dbReference type="ARBA" id="ARBA00034734"/>
    </source>
</evidence>
<dbReference type="GO" id="GO:0017124">
    <property type="term" value="F:SH3 domain binding"/>
    <property type="evidence" value="ECO:0007669"/>
    <property type="project" value="Ensembl"/>
</dbReference>
<dbReference type="PROSITE" id="PS50056">
    <property type="entry name" value="TYR_PHOSPHATASE_2"/>
    <property type="match status" value="1"/>
</dbReference>
<dbReference type="Ensembl" id="ENSPMRT00000004737.1">
    <property type="protein sequence ID" value="ENSPMRP00000004440.1"/>
    <property type="gene ID" value="ENSPMRG00000003036.1"/>
</dbReference>
<dbReference type="GO" id="GO:0071663">
    <property type="term" value="P:positive regulation of granzyme B production"/>
    <property type="evidence" value="ECO:0007669"/>
    <property type="project" value="Ensembl"/>
</dbReference>
<evidence type="ECO:0000259" key="10">
    <source>
        <dbReference type="PROSITE" id="PS50056"/>
    </source>
</evidence>
<dbReference type="GO" id="GO:0004726">
    <property type="term" value="F:non-membrane spanning protein tyrosine phosphatase activity"/>
    <property type="evidence" value="ECO:0007669"/>
    <property type="project" value="InterPro"/>
</dbReference>
<dbReference type="GO" id="GO:0032715">
    <property type="term" value="P:negative regulation of interleukin-6 production"/>
    <property type="evidence" value="ECO:0007669"/>
    <property type="project" value="Ensembl"/>
</dbReference>
<dbReference type="InterPro" id="IPR029021">
    <property type="entry name" value="Prot-tyrosine_phosphatase-like"/>
</dbReference>
<dbReference type="GO" id="GO:1901222">
    <property type="term" value="P:regulation of non-canonical NF-kappaB signal transduction"/>
    <property type="evidence" value="ECO:0007669"/>
    <property type="project" value="Ensembl"/>
</dbReference>
<sequence>MLAGIKVQLQLEGHWFPTLGFSFTWFYRMDQREIITQNLETAQSRKLNKEEFTKEFLKLKRQSATYRADKIYPTATSEQPENISKNRYKDILPYDHSRVKLSLITSDKDSHYINANFIKGVYEPKTYIATQGPLPTTVVDFWRMIWEYKVLVVVMACMEFEMGKKKCERYWVDADESPLNMGPFCISCEAEERRNEYVIHTLKVKLNDSESRTVYHFHYKNWPDHDVPSSIDPILQLIEEMRCYQAHSDVPICVHCSAGCGRTGVICAIDYTWTLLKDGILPMNFSLFNTIQEMRTQRPLLVQTLEQYKLVYDAVIELFKRQIEALAHHSDNFAMEAETSHPIAAALQAPHMETSSLIQLNSSVQEEQEKSRSLGTRDRYRDGAISIGSLSFSAGRNMDAAAGLNSWLPRQPLHKHHSLDFNHLFWAELPVTLKSGSEAGISLDSKVPLTRTKSTPFELASQRASQTLSRKDPGSCEGLQSGGFTADSSLSNKLSSNTKRCLFAKLRHQSCTWSSEDPYFSSLSSDEPCSPALPDPAANPSETIPLLASAADATAQPLESPARPSYPPCSSVAQNIPPVGPVESACQSSSQVDEDIPPPLPKRTPESFIVPGEDDDSVLPDSNHQSLSKNEKIGISKEWSGMSQLKFSDDSVRLRPSKNAKLQRPRSEIPRDRSPSPPPLPERTPESFILADEESQPSVTNNAVSFRESVIRSTDKSSKEAKCFRRSKSLKILRNVKNSICGSPSVLKVPEAEQSNHSSSVLRFGFANRFSKPKGPRDPPPSWNI</sequence>
<dbReference type="GO" id="GO:0034141">
    <property type="term" value="P:positive regulation of toll-like receptor 3 signaling pathway"/>
    <property type="evidence" value="ECO:0007669"/>
    <property type="project" value="Ensembl"/>
</dbReference>
<dbReference type="GO" id="GO:0034145">
    <property type="term" value="P:positive regulation of toll-like receptor 4 signaling pathway"/>
    <property type="evidence" value="ECO:0007669"/>
    <property type="project" value="Ensembl"/>
</dbReference>
<comment type="subcellular location">
    <subcellularLocation>
        <location evidence="1">Cytoplasm</location>
    </subcellularLocation>
</comment>
<dbReference type="PROSITE" id="PS00383">
    <property type="entry name" value="TYR_PHOSPHATASE_1"/>
    <property type="match status" value="1"/>
</dbReference>
<feature type="compositionally biased region" description="Basic residues" evidence="8">
    <location>
        <begin position="655"/>
        <end position="664"/>
    </location>
</feature>
<reference evidence="11" key="3">
    <citation type="submission" date="2025-09" db="UniProtKB">
        <authorList>
            <consortium name="Ensembl"/>
        </authorList>
    </citation>
    <scope>IDENTIFICATION</scope>
</reference>
<feature type="region of interest" description="Disordered" evidence="8">
    <location>
        <begin position="650"/>
        <end position="704"/>
    </location>
</feature>
<dbReference type="GO" id="GO:1903753">
    <property type="term" value="P:negative regulation of p38MAPK cascade"/>
    <property type="evidence" value="ECO:0007669"/>
    <property type="project" value="Ensembl"/>
</dbReference>
<dbReference type="Gene3D" id="3.90.190.10">
    <property type="entry name" value="Protein tyrosine phosphatase superfamily"/>
    <property type="match status" value="1"/>
</dbReference>
<keyword evidence="6" id="KW-0904">Protein phosphatase</keyword>
<dbReference type="GO" id="GO:0030217">
    <property type="term" value="P:T cell differentiation"/>
    <property type="evidence" value="ECO:0007669"/>
    <property type="project" value="Ensembl"/>
</dbReference>
<dbReference type="Pfam" id="PF00102">
    <property type="entry name" value="Y_phosphatase"/>
    <property type="match status" value="1"/>
</dbReference>
<dbReference type="GO" id="GO:2000566">
    <property type="term" value="P:positive regulation of CD8-positive, alpha-beta T cell proliferation"/>
    <property type="evidence" value="ECO:0007669"/>
    <property type="project" value="Ensembl"/>
</dbReference>
<dbReference type="GO" id="GO:0005634">
    <property type="term" value="C:nucleus"/>
    <property type="evidence" value="ECO:0007669"/>
    <property type="project" value="Ensembl"/>
</dbReference>
<evidence type="ECO:0000256" key="2">
    <source>
        <dbReference type="ARBA" id="ARBA00013064"/>
    </source>
</evidence>
<evidence type="ECO:0000256" key="4">
    <source>
        <dbReference type="ARBA" id="ARBA00022553"/>
    </source>
</evidence>
<name>A0A670HZ04_PODMU</name>
<dbReference type="InterPro" id="IPR016130">
    <property type="entry name" value="Tyr_Pase_AS"/>
</dbReference>
<dbReference type="GO" id="GO:0005737">
    <property type="term" value="C:cytoplasm"/>
    <property type="evidence" value="ECO:0007669"/>
    <property type="project" value="UniProtKB-SubCell"/>
</dbReference>
<keyword evidence="5" id="KW-0378">Hydrolase</keyword>
<dbReference type="GO" id="GO:0009898">
    <property type="term" value="C:cytoplasmic side of plasma membrane"/>
    <property type="evidence" value="ECO:0007669"/>
    <property type="project" value="Ensembl"/>
</dbReference>
<feature type="domain" description="Tyrosine-protein phosphatase" evidence="9">
    <location>
        <begin position="52"/>
        <end position="318"/>
    </location>
</feature>
<dbReference type="GO" id="GO:0070374">
    <property type="term" value="P:positive regulation of ERK1 and ERK2 cascade"/>
    <property type="evidence" value="ECO:0007669"/>
    <property type="project" value="Ensembl"/>
</dbReference>
<dbReference type="GO" id="GO:0032720">
    <property type="term" value="P:negative regulation of tumor necrosis factor production"/>
    <property type="evidence" value="ECO:0007669"/>
    <property type="project" value="Ensembl"/>
</dbReference>
<dbReference type="PANTHER" id="PTHR45983:SF1">
    <property type="entry name" value="TYROSINE-PROTEIN PHOSPHATASE NON-RECEPTOR TYPE 22"/>
    <property type="match status" value="1"/>
</dbReference>
<evidence type="ECO:0000313" key="12">
    <source>
        <dbReference type="Proteomes" id="UP000472272"/>
    </source>
</evidence>
<reference evidence="11 12" key="1">
    <citation type="journal article" date="2019" name="Proc. Natl. Acad. Sci. U.S.A.">
        <title>Regulatory changes in pterin and carotenoid genes underlie balanced color polymorphisms in the wall lizard.</title>
        <authorList>
            <person name="Andrade P."/>
            <person name="Pinho C."/>
            <person name="Perez I de Lanuza G."/>
            <person name="Afonso S."/>
            <person name="Brejcha J."/>
            <person name="Rubin C.J."/>
            <person name="Wallerman O."/>
            <person name="Pereira P."/>
            <person name="Sabatino S.J."/>
            <person name="Bellati A."/>
            <person name="Pellitteri-Rosa D."/>
            <person name="Bosakova Z."/>
            <person name="Bunikis I."/>
            <person name="Carretero M.A."/>
            <person name="Feiner N."/>
            <person name="Marsik P."/>
            <person name="Pauperio F."/>
            <person name="Salvi D."/>
            <person name="Soler L."/>
            <person name="While G.M."/>
            <person name="Uller T."/>
            <person name="Font E."/>
            <person name="Andersson L."/>
            <person name="Carneiro M."/>
        </authorList>
    </citation>
    <scope>NUCLEOTIDE SEQUENCE</scope>
</reference>
<feature type="domain" description="Tyrosine specific protein phosphatases" evidence="10">
    <location>
        <begin position="232"/>
        <end position="309"/>
    </location>
</feature>
<keyword evidence="4" id="KW-0597">Phosphoprotein</keyword>
<evidence type="ECO:0000313" key="11">
    <source>
        <dbReference type="Ensembl" id="ENSPMRP00000004440.1"/>
    </source>
</evidence>
<dbReference type="AlphaFoldDB" id="A0A670HZ04"/>
<dbReference type="SUPFAM" id="SSF52799">
    <property type="entry name" value="(Phosphotyrosine protein) phosphatases II"/>
    <property type="match status" value="1"/>
</dbReference>
<dbReference type="GO" id="GO:0035644">
    <property type="term" value="P:phosphoanandamide dephosphorylation"/>
    <property type="evidence" value="ECO:0007669"/>
    <property type="project" value="Ensembl"/>
</dbReference>
<dbReference type="GO" id="GO:0002230">
    <property type="term" value="P:positive regulation of defense response to virus by host"/>
    <property type="evidence" value="ECO:0007669"/>
    <property type="project" value="Ensembl"/>
</dbReference>
<dbReference type="SMART" id="SM00404">
    <property type="entry name" value="PTPc_motif"/>
    <property type="match status" value="1"/>
</dbReference>
<dbReference type="OMA" id="MMNQQSK"/>
<dbReference type="InterPro" id="IPR003595">
    <property type="entry name" value="Tyr_Pase_cat"/>
</dbReference>
<comment type="similarity">
    <text evidence="7">Belongs to the protein-tyrosine phosphatase family. Non-receptor class 4 subfamily.</text>
</comment>
<keyword evidence="3" id="KW-0963">Cytoplasm</keyword>
<feature type="region of interest" description="Disordered" evidence="8">
    <location>
        <begin position="454"/>
        <end position="480"/>
    </location>
</feature>
<dbReference type="GO" id="GO:0050852">
    <property type="term" value="P:T cell receptor signaling pathway"/>
    <property type="evidence" value="ECO:0007669"/>
    <property type="project" value="Ensembl"/>
</dbReference>
<dbReference type="GeneTree" id="ENSGT00940000160958"/>
<dbReference type="Proteomes" id="UP000472272">
    <property type="component" value="Chromosome 6"/>
</dbReference>
<protein>
    <recommendedName>
        <fullName evidence="2">protein-tyrosine-phosphatase</fullName>
        <ecNumber evidence="2">3.1.3.48</ecNumber>
    </recommendedName>
</protein>
<evidence type="ECO:0000259" key="9">
    <source>
        <dbReference type="PROSITE" id="PS50055"/>
    </source>
</evidence>
<dbReference type="PANTHER" id="PTHR45983">
    <property type="entry name" value="TYROSINE PHOSPHATSE N18, PUTATIVE-RELATED"/>
    <property type="match status" value="1"/>
</dbReference>
<proteinExistence type="inferred from homology"/>
<dbReference type="GO" id="GO:0032727">
    <property type="term" value="P:positive regulation of interferon-alpha production"/>
    <property type="evidence" value="ECO:0007669"/>
    <property type="project" value="Ensembl"/>
</dbReference>
<evidence type="ECO:0000256" key="6">
    <source>
        <dbReference type="ARBA" id="ARBA00022912"/>
    </source>
</evidence>
<dbReference type="EC" id="3.1.3.48" evidence="2"/>
<dbReference type="GO" id="GO:0042307">
    <property type="term" value="P:positive regulation of protein import into nucleus"/>
    <property type="evidence" value="ECO:0007669"/>
    <property type="project" value="Ensembl"/>
</dbReference>
<dbReference type="GO" id="GO:0034157">
    <property type="term" value="P:positive regulation of toll-like receptor 7 signaling pathway"/>
    <property type="evidence" value="ECO:0007669"/>
    <property type="project" value="Ensembl"/>
</dbReference>
<dbReference type="GO" id="GO:1902523">
    <property type="term" value="P:positive regulation of protein K63-linked ubiquitination"/>
    <property type="evidence" value="ECO:0007669"/>
    <property type="project" value="Ensembl"/>
</dbReference>
<dbReference type="GO" id="GO:0070433">
    <property type="term" value="P:negative regulation of nucleotide-binding oligomerization domain containing 2 signaling pathway"/>
    <property type="evidence" value="ECO:0007669"/>
    <property type="project" value="Ensembl"/>
</dbReference>
<dbReference type="GO" id="GO:0019900">
    <property type="term" value="F:kinase binding"/>
    <property type="evidence" value="ECO:0007669"/>
    <property type="project" value="Ensembl"/>
</dbReference>
<reference evidence="11" key="2">
    <citation type="submission" date="2025-08" db="UniProtKB">
        <authorList>
            <consortium name="Ensembl"/>
        </authorList>
    </citation>
    <scope>IDENTIFICATION</scope>
</reference>
<feature type="compositionally biased region" description="Basic and acidic residues" evidence="8">
    <location>
        <begin position="665"/>
        <end position="674"/>
    </location>
</feature>
<evidence type="ECO:0000256" key="3">
    <source>
        <dbReference type="ARBA" id="ARBA00022490"/>
    </source>
</evidence>
<dbReference type="InterPro" id="IPR000242">
    <property type="entry name" value="PTP_cat"/>
</dbReference>
<dbReference type="GO" id="GO:0034165">
    <property type="term" value="P:positive regulation of toll-like receptor 9 signaling pathway"/>
    <property type="evidence" value="ECO:0007669"/>
    <property type="project" value="Ensembl"/>
</dbReference>
<dbReference type="GO" id="GO:0071225">
    <property type="term" value="P:cellular response to muramyl dipeptide"/>
    <property type="evidence" value="ECO:0007669"/>
    <property type="project" value="Ensembl"/>
</dbReference>
<dbReference type="InterPro" id="IPR047170">
    <property type="entry name" value="PTN12/18/22"/>
</dbReference>